<keyword evidence="5" id="KW-0378">Hydrolase</keyword>
<comment type="similarity">
    <text evidence="1">Belongs to the peptidase M16 family.</text>
</comment>
<feature type="signal peptide" evidence="2">
    <location>
        <begin position="1"/>
        <end position="19"/>
    </location>
</feature>
<evidence type="ECO:0000313" key="6">
    <source>
        <dbReference type="Proteomes" id="UP000198510"/>
    </source>
</evidence>
<dbReference type="GO" id="GO:0006508">
    <property type="term" value="P:proteolysis"/>
    <property type="evidence" value="ECO:0007669"/>
    <property type="project" value="UniProtKB-KW"/>
</dbReference>
<feature type="chain" id="PRO_5011655509" evidence="2">
    <location>
        <begin position="20"/>
        <end position="461"/>
    </location>
</feature>
<feature type="domain" description="Peptidase M16 C-terminal" evidence="4">
    <location>
        <begin position="194"/>
        <end position="375"/>
    </location>
</feature>
<evidence type="ECO:0000256" key="2">
    <source>
        <dbReference type="SAM" id="SignalP"/>
    </source>
</evidence>
<dbReference type="PANTHER" id="PTHR11851:SF49">
    <property type="entry name" value="MITOCHONDRIAL-PROCESSING PEPTIDASE SUBUNIT ALPHA"/>
    <property type="match status" value="1"/>
</dbReference>
<dbReference type="InterPro" id="IPR007863">
    <property type="entry name" value="Peptidase_M16_C"/>
</dbReference>
<dbReference type="Pfam" id="PF00675">
    <property type="entry name" value="Peptidase_M16"/>
    <property type="match status" value="1"/>
</dbReference>
<dbReference type="AlphaFoldDB" id="A0A1G9A9J2"/>
<evidence type="ECO:0000256" key="1">
    <source>
        <dbReference type="ARBA" id="ARBA00007261"/>
    </source>
</evidence>
<sequence>MRRFLSGLMSVLIALPAVASPPENLPDNFFHTKLDNGLEVLTIEDPSVPLATIELAVRNGAYTEPPEYDGLSHLYEHMFFKANQDIPSQEKFMERVNELGIVFNGTTNEERVNYFITLSNQKLAEGLQFMNSAIRHPLFLEEEMKKENPVVDGEFQRAESSPVFYLMQDANKLLWGDNYSRKNVIGDHDIILNATPEKMKFIQQKFYYPNNTLLVVAGDVNHEDVEKMAQEIYGDWQPSDFDIFTKYPVPEIKPLKASKSFVTVNPNTQVPIVMIQFQGPDTRNDLEATYAADVFSFILSQQSSKLNKALVESGLALQVGVGYLTQKYVGPIQIFMVPNPTKVDEAMAALEAEIAQWDEDGYFTDEQLETAKNMLAIDDLYSRESTTDFVHTLTFWWASASMQYYLNYIENLKQVKRADIKRYVRKYIQGQPNVTGILVSPMMQQGMVDTQNFKPLNAKAE</sequence>
<dbReference type="GO" id="GO:0008233">
    <property type="term" value="F:peptidase activity"/>
    <property type="evidence" value="ECO:0007669"/>
    <property type="project" value="UniProtKB-KW"/>
</dbReference>
<gene>
    <name evidence="5" type="ORF">SAMN05421823_102222</name>
</gene>
<dbReference type="RefSeq" id="WP_089679701.1">
    <property type="nucleotide sequence ID" value="NZ_FNFO01000002.1"/>
</dbReference>
<accession>A0A1G9A9J2</accession>
<name>A0A1G9A9J2_9BACT</name>
<dbReference type="InterPro" id="IPR011249">
    <property type="entry name" value="Metalloenz_LuxS/M16"/>
</dbReference>
<organism evidence="5 6">
    <name type="scientific">Catalinimonas alkaloidigena</name>
    <dbReference type="NCBI Taxonomy" id="1075417"/>
    <lineage>
        <taxon>Bacteria</taxon>
        <taxon>Pseudomonadati</taxon>
        <taxon>Bacteroidota</taxon>
        <taxon>Cytophagia</taxon>
        <taxon>Cytophagales</taxon>
        <taxon>Catalimonadaceae</taxon>
        <taxon>Catalinimonas</taxon>
    </lineage>
</organism>
<dbReference type="GO" id="GO:0046872">
    <property type="term" value="F:metal ion binding"/>
    <property type="evidence" value="ECO:0007669"/>
    <property type="project" value="InterPro"/>
</dbReference>
<dbReference type="InterPro" id="IPR011765">
    <property type="entry name" value="Pept_M16_N"/>
</dbReference>
<dbReference type="OrthoDB" id="9811314at2"/>
<evidence type="ECO:0000313" key="5">
    <source>
        <dbReference type="EMBL" id="SDK24042.1"/>
    </source>
</evidence>
<proteinExistence type="inferred from homology"/>
<dbReference type="PANTHER" id="PTHR11851">
    <property type="entry name" value="METALLOPROTEASE"/>
    <property type="match status" value="1"/>
</dbReference>
<dbReference type="Pfam" id="PF05193">
    <property type="entry name" value="Peptidase_M16_C"/>
    <property type="match status" value="1"/>
</dbReference>
<dbReference type="Gene3D" id="3.30.830.10">
    <property type="entry name" value="Metalloenzyme, LuxS/M16 peptidase-like"/>
    <property type="match status" value="2"/>
</dbReference>
<evidence type="ECO:0000259" key="4">
    <source>
        <dbReference type="Pfam" id="PF05193"/>
    </source>
</evidence>
<dbReference type="InterPro" id="IPR050361">
    <property type="entry name" value="MPP/UQCRC_Complex"/>
</dbReference>
<keyword evidence="6" id="KW-1185">Reference proteome</keyword>
<dbReference type="SUPFAM" id="SSF63411">
    <property type="entry name" value="LuxS/MPP-like metallohydrolase"/>
    <property type="match status" value="2"/>
</dbReference>
<feature type="domain" description="Peptidase M16 N-terminal" evidence="3">
    <location>
        <begin position="40"/>
        <end position="162"/>
    </location>
</feature>
<protein>
    <submittedName>
        <fullName evidence="5">Zinc protease</fullName>
    </submittedName>
</protein>
<reference evidence="5 6" key="1">
    <citation type="submission" date="2016-10" db="EMBL/GenBank/DDBJ databases">
        <authorList>
            <person name="de Groot N.N."/>
        </authorList>
    </citation>
    <scope>NUCLEOTIDE SEQUENCE [LARGE SCALE GENOMIC DNA]</scope>
    <source>
        <strain evidence="5 6">DSM 25186</strain>
    </source>
</reference>
<dbReference type="Proteomes" id="UP000198510">
    <property type="component" value="Unassembled WGS sequence"/>
</dbReference>
<evidence type="ECO:0000259" key="3">
    <source>
        <dbReference type="Pfam" id="PF00675"/>
    </source>
</evidence>
<keyword evidence="5" id="KW-0645">Protease</keyword>
<keyword evidence="2" id="KW-0732">Signal</keyword>
<dbReference type="EMBL" id="FNFO01000002">
    <property type="protein sequence ID" value="SDK24042.1"/>
    <property type="molecule type" value="Genomic_DNA"/>
</dbReference>
<dbReference type="STRING" id="1075417.SAMN05421823_102222"/>